<dbReference type="Gene3D" id="2.70.70.10">
    <property type="entry name" value="Glucose Permease (Domain IIA)"/>
    <property type="match status" value="1"/>
</dbReference>
<keyword evidence="1" id="KW-0175">Coiled coil</keyword>
<dbReference type="Pfam" id="PF01551">
    <property type="entry name" value="Peptidase_M23"/>
    <property type="match status" value="1"/>
</dbReference>
<dbReference type="PANTHER" id="PTHR21666:SF270">
    <property type="entry name" value="MUREIN HYDROLASE ACTIVATOR ENVC"/>
    <property type="match status" value="1"/>
</dbReference>
<dbReference type="EMBL" id="CP013344">
    <property type="protein sequence ID" value="AMU90536.1"/>
    <property type="molecule type" value="Genomic_DNA"/>
</dbReference>
<evidence type="ECO:0000313" key="5">
    <source>
        <dbReference type="Proteomes" id="UP000076088"/>
    </source>
</evidence>
<dbReference type="CDD" id="cd12797">
    <property type="entry name" value="M23_peptidase"/>
    <property type="match status" value="1"/>
</dbReference>
<evidence type="ECO:0000256" key="2">
    <source>
        <dbReference type="SAM" id="MobiDB-lite"/>
    </source>
</evidence>
<evidence type="ECO:0000256" key="1">
    <source>
        <dbReference type="SAM" id="Coils"/>
    </source>
</evidence>
<dbReference type="PANTHER" id="PTHR21666">
    <property type="entry name" value="PEPTIDASE-RELATED"/>
    <property type="match status" value="1"/>
</dbReference>
<gene>
    <name evidence="4" type="ORF">ATM17_16050</name>
</gene>
<sequence>MSEALGEALLYLRTDDRGLEAGIKKNHAASDALGMSFDDTSGKATKMGGALRDAGKEAGAAGGKTGEYSREIAKLKAMLDPAWGSMQKFRQEAIVARQALDAGAISHRQYVEAMKLSAAQAGILTNVQAKATQITGAQRAGITQLNQNVGDMATMWALGAQPMQIFTSQIGQVAQAMQLASGGTSRYAAILGSPWILAASTAAVVLVPLIANLFETEEATDKAGKANETWADKLDRSKHSIDEVRAALRDYNAEQKKATETTLDAAAAVAAQAEAELRAALALRQKLAAQLAAAEANASANAGQGTGGAAGAYTSGQLVGIAGQVNANEAAIARLTQDAQDAAANVADELAKLDTDVTANIKFQYEQRRKLARETIKDFEKLQKRLTELRKAEAADLAEASAQKRADRNSQSTVGDATRFISPVSGGTIRGRFGENRGNRNHAGIDIAVPVGTPVKAPADGVVIEAGTLPGYGNVVYIDHGRGTISRLAHLSKIGVSKGDVVSQGNVVGLSGGARGAPGAGNSRGPHVHQEVRVNGRPVDPRGGPFQTDPSSAQDKAEKLAEQAARAAEQEARRVERYTRDLAGLQDEALDLQAQLAETAEDRHQLEKQGLDIAIAEQRRRITDNADYTAAEKETLLAALEKKASLEKELLDRRRSEELARQQLDIAQALGSNQHDLLQMGLRLADTREERRDIELRLLDLTYQQERAELEAVLASKASTDAQKGIARARLAILDRLKAGDRQALEREYESPLERYKRELEGVGRNMNDEMEKVAVNGLDRLADGLTDVIMRAKSLGDMFKQVAKQIIADLIRIFIQQQLILPLLNMMGVGGGGGGIFGTLFGGGGAGGKVINAGSVLKKAGKFAGLFADGGLIPNGSFGIVGEAGPEPIFATGGGVGVLPNSALRAMGQGNPGDTYFDLRGAVMTEDLLRQMNAMSQAHARGAVSEYDRGVGGRVQDNLARRG</sequence>
<dbReference type="RefSeq" id="WP_054729567.1">
    <property type="nucleotide sequence ID" value="NZ_CP009429.1"/>
</dbReference>
<organism evidence="4 5">
    <name type="scientific">Sphingopyxis macrogoltabida</name>
    <name type="common">Sphingomonas macrogoltabidus</name>
    <dbReference type="NCBI Taxonomy" id="33050"/>
    <lineage>
        <taxon>Bacteria</taxon>
        <taxon>Pseudomonadati</taxon>
        <taxon>Pseudomonadota</taxon>
        <taxon>Alphaproteobacteria</taxon>
        <taxon>Sphingomonadales</taxon>
        <taxon>Sphingomonadaceae</taxon>
        <taxon>Sphingopyxis</taxon>
    </lineage>
</organism>
<dbReference type="AlphaFoldDB" id="A0AAC8Z2F4"/>
<dbReference type="InterPro" id="IPR011055">
    <property type="entry name" value="Dup_hybrid_motif"/>
</dbReference>
<feature type="coiled-coil region" evidence="1">
    <location>
        <begin position="332"/>
        <end position="392"/>
    </location>
</feature>
<dbReference type="KEGG" id="smaz:LH19_15480"/>
<name>A0AAC8Z2F4_SPHMC</name>
<dbReference type="InterPro" id="IPR050570">
    <property type="entry name" value="Cell_wall_metabolism_enzyme"/>
</dbReference>
<dbReference type="SUPFAM" id="SSF51261">
    <property type="entry name" value="Duplicated hybrid motif"/>
    <property type="match status" value="1"/>
</dbReference>
<reference evidence="5" key="1">
    <citation type="submission" date="2015-11" db="EMBL/GenBank/DDBJ databases">
        <title>Complete genome sequence of a polyethylene-glycol degrader Sphingopyxis macrogoltabida 203N (NBRC 111659).</title>
        <authorList>
            <person name="Yoshiyuki O."/>
            <person name="Shouta N."/>
            <person name="Nagata Y."/>
            <person name="Numata M."/>
            <person name="Tsuchikane K."/>
            <person name="Hosoyama A."/>
            <person name="Yamazoe A."/>
            <person name="Tsuda M."/>
            <person name="Fujita N."/>
            <person name="Kawai F."/>
        </authorList>
    </citation>
    <scope>NUCLEOTIDE SEQUENCE [LARGE SCALE GENOMIC DNA]</scope>
    <source>
        <strain evidence="5">203N</strain>
    </source>
</reference>
<dbReference type="GO" id="GO:0004222">
    <property type="term" value="F:metalloendopeptidase activity"/>
    <property type="evidence" value="ECO:0007669"/>
    <property type="project" value="TreeGrafter"/>
</dbReference>
<keyword evidence="5" id="KW-1185">Reference proteome</keyword>
<evidence type="ECO:0000313" key="4">
    <source>
        <dbReference type="EMBL" id="AMU90536.1"/>
    </source>
</evidence>
<accession>A0AAC8Z2F4</accession>
<feature type="domain" description="M23ase beta-sheet core" evidence="3">
    <location>
        <begin position="441"/>
        <end position="541"/>
    </location>
</feature>
<dbReference type="Proteomes" id="UP000076088">
    <property type="component" value="Chromosome"/>
</dbReference>
<feature type="region of interest" description="Disordered" evidence="2">
    <location>
        <begin position="536"/>
        <end position="558"/>
    </location>
</feature>
<reference evidence="4 5" key="2">
    <citation type="journal article" date="2016" name="Genome Announc.">
        <title>Complete Genome Sequence of Sphingopyxis macrogoltabida Strain 203N (NBRC 111659), a Polyethylene Glycol Degrader.</title>
        <authorList>
            <person name="Ohtsubo Y."/>
            <person name="Nonoyama S."/>
            <person name="Nagata Y."/>
            <person name="Numata M."/>
            <person name="Tsuchikane K."/>
            <person name="Hosoyama A."/>
            <person name="Yamazoe A."/>
            <person name="Tsuda M."/>
            <person name="Fujita N."/>
            <person name="Kawai F."/>
        </authorList>
    </citation>
    <scope>NUCLEOTIDE SEQUENCE [LARGE SCALE GENOMIC DNA]</scope>
    <source>
        <strain evidence="4 5">203N</strain>
    </source>
</reference>
<feature type="coiled-coil region" evidence="1">
    <location>
        <begin position="234"/>
        <end position="297"/>
    </location>
</feature>
<evidence type="ECO:0000259" key="3">
    <source>
        <dbReference type="Pfam" id="PF01551"/>
    </source>
</evidence>
<dbReference type="InterPro" id="IPR016047">
    <property type="entry name" value="M23ase_b-sheet_dom"/>
</dbReference>
<protein>
    <recommendedName>
        <fullName evidence="3">M23ase beta-sheet core domain-containing protein</fullName>
    </recommendedName>
</protein>
<proteinExistence type="predicted"/>